<sequence>MKTENTIKSDTMELEDLVYSYPDINDPNFQAKISLKLEFLELASEIKEATPERGQAYRHQQFMRRIMLVIDRILVVDETGTGKSCGFFQSADQFSPEFIERFKPPAEISALAKALVDFVEIYVKPLRTHIEKVIFLSSGKTLTENMKRQIVCVCSYKYETERIKKAEDKSQQRNLVTRDLRPFYDFHTYRKFAKSIMDSSSITRNEAGAIVSIRIPERLIKEYSNTMFVLEEAHNLRTQVGQVEQQLQEELELSGVDDQEDRIKLSKKAEVYITYATLFNQIRQSKILALTATPMVDGEDEIIGLMNLLLPSGKKMPVKPIAEYADDELASYFNGYVSYVRALDSGAEIEYQGVDLYTESGQKLETKVYPLRMKPFQERYYIQSTELTTSKITAARSGEKQAGSFVAPNGAYRFVLMKEFFDILPAVTQITVEGKIKVIRPRIVKPKASFKQQLKVTNTTFPTLSDMTVKYECIFQIAQASLAEAGNGYAFFEFVGDGADMAGNIFDANGWERFDGRTSMFRYTSGIAASSYCGSEDFEREVILKPAPRYAIFTSTVDPFYILEALNSKENADGKYLKWILASPVSALGISFKNTTTIVLANGAWNMASNYQRISRAIRAGGWDYLLELIKEKLIAEGQDASDPKVNVKIYQLATYTAEAYNHFQATDKFMAPPLKKDGVTTRGPEMYSIDAANYAEAERKDHPIQRVMKVMKSSSINCMIHRIRNQRSTDMPGSAACHYLGDCIYGCLDDDFLLEKARESLPPGIPSGPAALDQFIHQSVDLDSYLVLYSEQIVDQIIGLATSLFSIRSEFTVQNLVNLVADLLATDPKYNQELGMYIGTDRIPIYAAKLVDLAIEKIISEQSPIVNRFGFTNYVVEDRSLLKLAADLPTVIASRFHDIPLKGYASKLIANETFNTVEYGNMIRTAGPSVVDQFTEISSLMAVETTAGAKFNTVLKYLNTLDHQVQNDILEQAFIECEGQESLVRGNACDFILYRYRSFILRLPEPTVLIEEAETKRSLTVGKRITINTANVNNLIDPSFISESGAKEVIVNTYRGQGVSEKTGKTAVTTRFNTIPTFYNPKFLRLYDSAIESWRDMSQQELWAYNRVIQAYRLRILYNLDALGRFTAIHTYSDGITSIKDRDKAVGKAIQENSKRMSKGMSCDSYPIPWLVYIAANLGSDFLDVTSVSSDDDFLRREIKRLWANKLKGKVALVRAIDTDMTIFELQFMYKFIEQYPNDRGMKPILCKEITNEAVKTGRILYI</sequence>
<keyword evidence="1" id="KW-0547">Nucleotide-binding</keyword>
<name>A0A481Z381_9VIRU</name>
<dbReference type="InterPro" id="IPR027417">
    <property type="entry name" value="P-loop_NTPase"/>
</dbReference>
<organism evidence="1">
    <name type="scientific">Pithovirus LCPAC103</name>
    <dbReference type="NCBI Taxonomy" id="2506588"/>
    <lineage>
        <taxon>Viruses</taxon>
        <taxon>Pithoviruses</taxon>
    </lineage>
</organism>
<dbReference type="SUPFAM" id="SSF52540">
    <property type="entry name" value="P-loop containing nucleoside triphosphate hydrolases"/>
    <property type="match status" value="2"/>
</dbReference>
<evidence type="ECO:0000313" key="1">
    <source>
        <dbReference type="EMBL" id="QBK90348.1"/>
    </source>
</evidence>
<dbReference type="EMBL" id="MK500478">
    <property type="protein sequence ID" value="QBK90348.1"/>
    <property type="molecule type" value="Genomic_DNA"/>
</dbReference>
<accession>A0A481Z381</accession>
<dbReference type="Gene3D" id="3.40.50.300">
    <property type="entry name" value="P-loop containing nucleotide triphosphate hydrolases"/>
    <property type="match status" value="1"/>
</dbReference>
<dbReference type="GO" id="GO:0004386">
    <property type="term" value="F:helicase activity"/>
    <property type="evidence" value="ECO:0007669"/>
    <property type="project" value="UniProtKB-KW"/>
</dbReference>
<protein>
    <submittedName>
        <fullName evidence="1">DEAD/SNF2-like helicase</fullName>
    </submittedName>
</protein>
<reference evidence="1" key="1">
    <citation type="journal article" date="2019" name="MBio">
        <title>Virus Genomes from Deep Sea Sediments Expand the Ocean Megavirome and Support Independent Origins of Viral Gigantism.</title>
        <authorList>
            <person name="Backstrom D."/>
            <person name="Yutin N."/>
            <person name="Jorgensen S.L."/>
            <person name="Dharamshi J."/>
            <person name="Homa F."/>
            <person name="Zaremba-Niedwiedzka K."/>
            <person name="Spang A."/>
            <person name="Wolf Y.I."/>
            <person name="Koonin E.V."/>
            <person name="Ettema T.J."/>
        </authorList>
    </citation>
    <scope>NUCLEOTIDE SEQUENCE</scope>
</reference>
<keyword evidence="1" id="KW-0347">Helicase</keyword>
<keyword evidence="1" id="KW-0067">ATP-binding</keyword>
<proteinExistence type="predicted"/>
<gene>
    <name evidence="1" type="ORF">LCPAC103_00290</name>
</gene>
<keyword evidence="1" id="KW-0378">Hydrolase</keyword>